<comment type="function">
    <text evidence="10">Na(+)/H(+) antiporter that extrudes sodium in exchange for external protons.</text>
</comment>
<feature type="transmembrane region" description="Helical" evidence="10">
    <location>
        <begin position="234"/>
        <end position="260"/>
    </location>
</feature>
<dbReference type="PANTHER" id="PTHR10110">
    <property type="entry name" value="SODIUM/HYDROGEN EXCHANGER"/>
    <property type="match status" value="1"/>
</dbReference>
<keyword evidence="6 10" id="KW-0915">Sodium</keyword>
<evidence type="ECO:0000313" key="12">
    <source>
        <dbReference type="EMBL" id="AEI46483.1"/>
    </source>
</evidence>
<keyword evidence="3 10" id="KW-1003">Cell membrane</keyword>
<keyword evidence="5 10" id="KW-1133">Transmembrane helix</keyword>
<comment type="similarity">
    <text evidence="10">Belongs to the monovalent cation:proton antiporter 1 (CPA1) transporter (TC 2.A.36) family.</text>
</comment>
<dbReference type="KEGG" id="rsi:Runsl_0023"/>
<dbReference type="NCBIfam" id="TIGR00831">
    <property type="entry name" value="a_cpa1"/>
    <property type="match status" value="1"/>
</dbReference>
<comment type="subcellular location">
    <subcellularLocation>
        <location evidence="1 10">Cell membrane</location>
        <topology evidence="1 10">Multi-pass membrane protein</topology>
    </subcellularLocation>
</comment>
<dbReference type="GO" id="GO:0015385">
    <property type="term" value="F:sodium:proton antiporter activity"/>
    <property type="evidence" value="ECO:0007669"/>
    <property type="project" value="InterPro"/>
</dbReference>
<dbReference type="GO" id="GO:0005886">
    <property type="term" value="C:plasma membrane"/>
    <property type="evidence" value="ECO:0007669"/>
    <property type="project" value="UniProtKB-SubCell"/>
</dbReference>
<proteinExistence type="inferred from homology"/>
<dbReference type="EMBL" id="CP002859">
    <property type="protein sequence ID" value="AEI46483.1"/>
    <property type="molecule type" value="Genomic_DNA"/>
</dbReference>
<dbReference type="PANTHER" id="PTHR10110:SF86">
    <property type="entry name" value="SODIUM_HYDROGEN EXCHANGER 7"/>
    <property type="match status" value="1"/>
</dbReference>
<feature type="transmembrane region" description="Helical" evidence="10">
    <location>
        <begin position="281"/>
        <end position="301"/>
    </location>
</feature>
<dbReference type="GO" id="GO:0051453">
    <property type="term" value="P:regulation of intracellular pH"/>
    <property type="evidence" value="ECO:0007669"/>
    <property type="project" value="TreeGrafter"/>
</dbReference>
<dbReference type="InterPro" id="IPR004705">
    <property type="entry name" value="Cation/H_exchanger_CPA1_bac"/>
</dbReference>
<evidence type="ECO:0000259" key="11">
    <source>
        <dbReference type="Pfam" id="PF00999"/>
    </source>
</evidence>
<dbReference type="AlphaFoldDB" id="A0A7U4E3U2"/>
<dbReference type="InterPro" id="IPR018422">
    <property type="entry name" value="Cation/H_exchanger_CPA1"/>
</dbReference>
<feature type="transmembrane region" description="Helical" evidence="10">
    <location>
        <begin position="94"/>
        <end position="117"/>
    </location>
</feature>
<evidence type="ECO:0000256" key="1">
    <source>
        <dbReference type="ARBA" id="ARBA00004651"/>
    </source>
</evidence>
<keyword evidence="13" id="KW-1185">Reference proteome</keyword>
<gene>
    <name evidence="12" type="ordered locus">Runsl_0023</name>
</gene>
<accession>A0A7U4E3U2</accession>
<dbReference type="GO" id="GO:0098719">
    <property type="term" value="P:sodium ion import across plasma membrane"/>
    <property type="evidence" value="ECO:0007669"/>
    <property type="project" value="TreeGrafter"/>
</dbReference>
<reference evidence="13" key="1">
    <citation type="submission" date="2011-06" db="EMBL/GenBank/DDBJ databases">
        <title>The complete genome of chromosome of Runella slithyformis DSM 19594.</title>
        <authorList>
            <consortium name="US DOE Joint Genome Institute (JGI-PGF)"/>
            <person name="Lucas S."/>
            <person name="Han J."/>
            <person name="Lapidus A."/>
            <person name="Bruce D."/>
            <person name="Goodwin L."/>
            <person name="Pitluck S."/>
            <person name="Peters L."/>
            <person name="Kyrpides N."/>
            <person name="Mavromatis K."/>
            <person name="Ivanova N."/>
            <person name="Ovchinnikova G."/>
            <person name="Zhang X."/>
            <person name="Misra M."/>
            <person name="Detter J.C."/>
            <person name="Tapia R."/>
            <person name="Han C."/>
            <person name="Land M."/>
            <person name="Hauser L."/>
            <person name="Markowitz V."/>
            <person name="Cheng J.-F."/>
            <person name="Hugenholtz P."/>
            <person name="Woyke T."/>
            <person name="Wu D."/>
            <person name="Tindall B."/>
            <person name="Faehrich R."/>
            <person name="Brambilla E."/>
            <person name="Klenk H.-P."/>
            <person name="Eisen J.A."/>
        </authorList>
    </citation>
    <scope>NUCLEOTIDE SEQUENCE [LARGE SCALE GENOMIC DNA]</scope>
    <source>
        <strain evidence="13">ATCC 29530 / DSM 19594 / LMG 11500 / NCIMB 11436 / LSU 4</strain>
    </source>
</reference>
<dbReference type="GO" id="GO:0015386">
    <property type="term" value="F:potassium:proton antiporter activity"/>
    <property type="evidence" value="ECO:0007669"/>
    <property type="project" value="TreeGrafter"/>
</dbReference>
<evidence type="ECO:0000313" key="13">
    <source>
        <dbReference type="Proteomes" id="UP000000493"/>
    </source>
</evidence>
<name>A0A7U4E3U2_RUNSL</name>
<evidence type="ECO:0000256" key="10">
    <source>
        <dbReference type="RuleBase" id="RU366002"/>
    </source>
</evidence>
<evidence type="ECO:0000256" key="7">
    <source>
        <dbReference type="ARBA" id="ARBA00023065"/>
    </source>
</evidence>
<reference evidence="12 13" key="2">
    <citation type="journal article" date="2012" name="Stand. Genomic Sci.">
        <title>Complete genome sequence of the aquatic bacterium Runella slithyformis type strain (LSU 4(T)).</title>
        <authorList>
            <person name="Copeland A."/>
            <person name="Zhang X."/>
            <person name="Misra M."/>
            <person name="Lapidus A."/>
            <person name="Nolan M."/>
            <person name="Lucas S."/>
            <person name="Deshpande S."/>
            <person name="Cheng J.F."/>
            <person name="Tapia R."/>
            <person name="Goodwin L.A."/>
            <person name="Pitluck S."/>
            <person name="Liolios K."/>
            <person name="Pagani I."/>
            <person name="Ivanova N."/>
            <person name="Mikhailova N."/>
            <person name="Pati A."/>
            <person name="Chen A."/>
            <person name="Palaniappan K."/>
            <person name="Land M."/>
            <person name="Hauser L."/>
            <person name="Pan C."/>
            <person name="Jeffries C.D."/>
            <person name="Detter J.C."/>
            <person name="Brambilla E.M."/>
            <person name="Rohde M."/>
            <person name="Djao O.D."/>
            <person name="Goker M."/>
            <person name="Sikorski J."/>
            <person name="Tindall B.J."/>
            <person name="Woyke T."/>
            <person name="Bristow J."/>
            <person name="Eisen J.A."/>
            <person name="Markowitz V."/>
            <person name="Hugenholtz P."/>
            <person name="Kyrpides N.C."/>
            <person name="Klenk H.P."/>
            <person name="Mavromatis K."/>
        </authorList>
    </citation>
    <scope>NUCLEOTIDE SEQUENCE [LARGE SCALE GENOMIC DNA]</scope>
    <source>
        <strain evidence="13">ATCC 29530 / DSM 19594 / LMG 11500 / NCIMB 11436 / LSU 4</strain>
    </source>
</reference>
<organism evidence="12 13">
    <name type="scientific">Runella slithyformis (strain ATCC 29530 / DSM 19594 / LMG 11500 / NCIMB 11436 / LSU 4)</name>
    <dbReference type="NCBI Taxonomy" id="761193"/>
    <lineage>
        <taxon>Bacteria</taxon>
        <taxon>Pseudomonadati</taxon>
        <taxon>Bacteroidota</taxon>
        <taxon>Cytophagia</taxon>
        <taxon>Cytophagales</taxon>
        <taxon>Spirosomataceae</taxon>
        <taxon>Runella</taxon>
    </lineage>
</organism>
<keyword evidence="2 10" id="KW-0813">Transport</keyword>
<feature type="transmembrane region" description="Helical" evidence="10">
    <location>
        <begin position="15"/>
        <end position="32"/>
    </location>
</feature>
<dbReference type="InterPro" id="IPR006153">
    <property type="entry name" value="Cation/H_exchanger_TM"/>
</dbReference>
<evidence type="ECO:0000256" key="9">
    <source>
        <dbReference type="ARBA" id="ARBA00023201"/>
    </source>
</evidence>
<dbReference type="Pfam" id="PF00999">
    <property type="entry name" value="Na_H_Exchanger"/>
    <property type="match status" value="1"/>
</dbReference>
<evidence type="ECO:0000256" key="8">
    <source>
        <dbReference type="ARBA" id="ARBA00023136"/>
    </source>
</evidence>
<sequence>MIGEITAFIMLQKDILLILSLLFSVFMLVMLGQKLRISYPIFLVIGGLLISFIPSIPAFSISPDLIFLIFLPPLLYEAAWYTSWSDFWKWKRPIALLGFGLVIFTSCIIAFVANSFIPGFTLALGFLLGGIISPPDAVAATSILKSVKVPRRALVVLQGESLVNDAASLIVFRFALAAVISGTFVLEKAATDFFAVTLMGIVVGLLVAHFFYLIHRWLPTNASIDTALTFMGPYFMYIGAEHFHYSGVMAVVSGGLFLSYRSHEFFGYRSRLQSQSVWKTVTFVLNGLVFILIGLQLPVIVHSLGNYSLFEALKYGLFISTVTIAIRILWMYPATYLPRMFSKRIRANEEDPGWKGVFVVSWAGMRGVVSLASALAIPVTLAGGQVFPQRNLILFITFVVILVTLVFQGLTLPLILRWLKIEEADSTLPDEEQEAGVKLRLLQAALTRLNDLYTKETTENELVDNLKKQLENDISLTSEKLNSLECDEVDKSEVAVFNRVVHDIISARRKELFLLRKEKIFDEEILRHEEAQLDLDEAKII</sequence>
<feature type="transmembrane region" description="Helical" evidence="10">
    <location>
        <begin position="193"/>
        <end position="214"/>
    </location>
</feature>
<feature type="transmembrane region" description="Helical" evidence="10">
    <location>
        <begin position="356"/>
        <end position="380"/>
    </location>
</feature>
<feature type="transmembrane region" description="Helical" evidence="10">
    <location>
        <begin position="313"/>
        <end position="335"/>
    </location>
</feature>
<feature type="transmembrane region" description="Helical" evidence="10">
    <location>
        <begin position="392"/>
        <end position="416"/>
    </location>
</feature>
<keyword evidence="10" id="KW-0050">Antiport</keyword>
<evidence type="ECO:0000256" key="3">
    <source>
        <dbReference type="ARBA" id="ARBA00022475"/>
    </source>
</evidence>
<keyword evidence="4 10" id="KW-0812">Transmembrane</keyword>
<feature type="domain" description="Cation/H+ exchanger transmembrane" evidence="11">
    <location>
        <begin position="24"/>
        <end position="418"/>
    </location>
</feature>
<evidence type="ECO:0000256" key="6">
    <source>
        <dbReference type="ARBA" id="ARBA00023053"/>
    </source>
</evidence>
<dbReference type="Gene3D" id="6.10.140.1330">
    <property type="match status" value="1"/>
</dbReference>
<keyword evidence="7 10" id="KW-0406">Ion transport</keyword>
<feature type="transmembrane region" description="Helical" evidence="10">
    <location>
        <begin position="65"/>
        <end position="82"/>
    </location>
</feature>
<evidence type="ECO:0000256" key="5">
    <source>
        <dbReference type="ARBA" id="ARBA00022989"/>
    </source>
</evidence>
<feature type="transmembrane region" description="Helical" evidence="10">
    <location>
        <begin position="166"/>
        <end position="186"/>
    </location>
</feature>
<evidence type="ECO:0000256" key="2">
    <source>
        <dbReference type="ARBA" id="ARBA00022448"/>
    </source>
</evidence>
<dbReference type="Proteomes" id="UP000000493">
    <property type="component" value="Chromosome"/>
</dbReference>
<keyword evidence="9 10" id="KW-0739">Sodium transport</keyword>
<feature type="transmembrane region" description="Helical" evidence="10">
    <location>
        <begin position="39"/>
        <end position="59"/>
    </location>
</feature>
<protein>
    <submittedName>
        <fullName evidence="12">Na+/H+ antiporter</fullName>
    </submittedName>
</protein>
<keyword evidence="8 10" id="KW-0472">Membrane</keyword>
<evidence type="ECO:0000256" key="4">
    <source>
        <dbReference type="ARBA" id="ARBA00022692"/>
    </source>
</evidence>